<reference evidence="2" key="1">
    <citation type="submission" date="2018-04" db="EMBL/GenBank/DDBJ databases">
        <title>WGS assembly of Panicum hallii.</title>
        <authorList>
            <person name="Lovell J."/>
            <person name="Jenkins J."/>
            <person name="Lowry D."/>
            <person name="Mamidi S."/>
            <person name="Sreedasyam A."/>
            <person name="Weng X."/>
            <person name="Barry K."/>
            <person name="Bonette J."/>
            <person name="Campitelli B."/>
            <person name="Daum C."/>
            <person name="Gordon S."/>
            <person name="Gould B."/>
            <person name="Lipzen A."/>
            <person name="Macqueen A."/>
            <person name="Palacio-Mejia J."/>
            <person name="Plott C."/>
            <person name="Shakirov E."/>
            <person name="Shu S."/>
            <person name="Yoshinaga Y."/>
            <person name="Zane M."/>
            <person name="Rokhsar D."/>
            <person name="Grimwood J."/>
            <person name="Schmutz J."/>
            <person name="Juenger T."/>
        </authorList>
    </citation>
    <scope>NUCLEOTIDE SEQUENCE [LARGE SCALE GENOMIC DNA]</scope>
    <source>
        <strain evidence="2">FIL2</strain>
    </source>
</reference>
<proteinExistence type="predicted"/>
<organism evidence="2">
    <name type="scientific">Panicum hallii</name>
    <dbReference type="NCBI Taxonomy" id="206008"/>
    <lineage>
        <taxon>Eukaryota</taxon>
        <taxon>Viridiplantae</taxon>
        <taxon>Streptophyta</taxon>
        <taxon>Embryophyta</taxon>
        <taxon>Tracheophyta</taxon>
        <taxon>Spermatophyta</taxon>
        <taxon>Magnoliopsida</taxon>
        <taxon>Liliopsida</taxon>
        <taxon>Poales</taxon>
        <taxon>Poaceae</taxon>
        <taxon>PACMAD clade</taxon>
        <taxon>Panicoideae</taxon>
        <taxon>Panicodae</taxon>
        <taxon>Paniceae</taxon>
        <taxon>Panicinae</taxon>
        <taxon>Panicum</taxon>
        <taxon>Panicum sect. Panicum</taxon>
    </lineage>
</organism>
<protein>
    <submittedName>
        <fullName evidence="2">Uncharacterized protein</fullName>
    </submittedName>
</protein>
<feature type="region of interest" description="Disordered" evidence="1">
    <location>
        <begin position="78"/>
        <end position="124"/>
    </location>
</feature>
<dbReference type="Gramene" id="PVH34082">
    <property type="protein sequence ID" value="PVH34082"/>
    <property type="gene ID" value="PAHAL_8G138800"/>
</dbReference>
<evidence type="ECO:0000313" key="2">
    <source>
        <dbReference type="EMBL" id="PVH34082.1"/>
    </source>
</evidence>
<name>A0A2T8I8T8_9POAL</name>
<sequence>MAIGRKPFLRTVKYQICCSPPLHASVEACAPKAPAPLLSSPGRRRLHSHPNSPLRSGATVLLGPPLLHGMVELGLRLHAERGGGGGDAEEHGEGEIERPEAVREEHDLEDADLHPPSPPHTAEWGRTAGVIELHRHHLPTRRSREQRRPFPSALHPLTL</sequence>
<dbReference type="EMBL" id="CM008053">
    <property type="protein sequence ID" value="PVH34082.1"/>
    <property type="molecule type" value="Genomic_DNA"/>
</dbReference>
<accession>A0A2T8I8T8</accession>
<evidence type="ECO:0000256" key="1">
    <source>
        <dbReference type="SAM" id="MobiDB-lite"/>
    </source>
</evidence>
<feature type="compositionally biased region" description="Basic and acidic residues" evidence="1">
    <location>
        <begin position="88"/>
        <end position="106"/>
    </location>
</feature>
<dbReference type="Proteomes" id="UP000243499">
    <property type="component" value="Chromosome 8"/>
</dbReference>
<feature type="region of interest" description="Disordered" evidence="1">
    <location>
        <begin position="35"/>
        <end position="57"/>
    </location>
</feature>
<dbReference type="AlphaFoldDB" id="A0A2T8I8T8"/>
<gene>
    <name evidence="2" type="ORF">PAHAL_8G138800</name>
</gene>
<feature type="region of interest" description="Disordered" evidence="1">
    <location>
        <begin position="137"/>
        <end position="159"/>
    </location>
</feature>